<dbReference type="NCBIfam" id="TIGR01740">
    <property type="entry name" value="pyrF"/>
    <property type="match status" value="1"/>
</dbReference>
<evidence type="ECO:0000256" key="2">
    <source>
        <dbReference type="ARBA" id="ARBA00004861"/>
    </source>
</evidence>
<feature type="binding site" evidence="7">
    <location>
        <position position="34"/>
    </location>
    <ligand>
        <name>substrate</name>
    </ligand>
</feature>
<dbReference type="SUPFAM" id="SSF51366">
    <property type="entry name" value="Ribulose-phoshate binding barrel"/>
    <property type="match status" value="1"/>
</dbReference>
<feature type="active site" description="Proton donor" evidence="7">
    <location>
        <position position="63"/>
    </location>
</feature>
<feature type="binding site" evidence="7">
    <location>
        <position position="210"/>
    </location>
    <ligand>
        <name>substrate</name>
    </ligand>
</feature>
<evidence type="ECO:0000259" key="9">
    <source>
        <dbReference type="SMART" id="SM00934"/>
    </source>
</evidence>
<dbReference type="InterPro" id="IPR013785">
    <property type="entry name" value="Aldolase_TIM"/>
</dbReference>
<feature type="binding site" evidence="7">
    <location>
        <position position="211"/>
    </location>
    <ligand>
        <name>substrate</name>
    </ligand>
</feature>
<organism evidence="10 11">
    <name type="scientific">Intestinicryptomonas porci</name>
    <dbReference type="NCBI Taxonomy" id="2926320"/>
    <lineage>
        <taxon>Bacteria</taxon>
        <taxon>Pseudomonadati</taxon>
        <taxon>Verrucomicrobiota</taxon>
        <taxon>Opitutia</taxon>
        <taxon>Opitutales</taxon>
        <taxon>Intestinicryptomonaceae</taxon>
        <taxon>Intestinicryptomonas</taxon>
    </lineage>
</organism>
<feature type="binding site" evidence="7">
    <location>
        <begin position="61"/>
        <end position="70"/>
    </location>
    <ligand>
        <name>substrate</name>
    </ligand>
</feature>
<proteinExistence type="inferred from homology"/>
<dbReference type="InterPro" id="IPR014732">
    <property type="entry name" value="OMPdecase"/>
</dbReference>
<evidence type="ECO:0000256" key="3">
    <source>
        <dbReference type="ARBA" id="ARBA00022793"/>
    </source>
</evidence>
<evidence type="ECO:0000256" key="5">
    <source>
        <dbReference type="ARBA" id="ARBA00023239"/>
    </source>
</evidence>
<comment type="subunit">
    <text evidence="7">Homodimer.</text>
</comment>
<accession>A0ABU4WI54</accession>
<dbReference type="Pfam" id="PF00215">
    <property type="entry name" value="OMPdecase"/>
    <property type="match status" value="1"/>
</dbReference>
<gene>
    <name evidence="7 10" type="primary">pyrF</name>
    <name evidence="10" type="ORF">MOX91_02805</name>
</gene>
<evidence type="ECO:0000256" key="8">
    <source>
        <dbReference type="RuleBase" id="RU000512"/>
    </source>
</evidence>
<evidence type="ECO:0000256" key="4">
    <source>
        <dbReference type="ARBA" id="ARBA00022975"/>
    </source>
</evidence>
<comment type="pathway">
    <text evidence="2 7 8">Pyrimidine metabolism; UMP biosynthesis via de novo pathway; UMP from orotate: step 2/2.</text>
</comment>
<reference evidence="10 11" key="1">
    <citation type="submission" date="2022-03" db="EMBL/GenBank/DDBJ databases">
        <title>Novel taxa within the pig intestine.</title>
        <authorList>
            <person name="Wylensek D."/>
            <person name="Bishof K."/>
            <person name="Afrizal A."/>
            <person name="Clavel T."/>
        </authorList>
    </citation>
    <scope>NUCLEOTIDE SEQUENCE [LARGE SCALE GENOMIC DNA]</scope>
    <source>
        <strain evidence="10 11">CLA-KB-P66</strain>
    </source>
</reference>
<dbReference type="Proteomes" id="UP001275932">
    <property type="component" value="Unassembled WGS sequence"/>
</dbReference>
<feature type="domain" description="Orotidine 5'-phosphate decarboxylase" evidence="9">
    <location>
        <begin position="6"/>
        <end position="226"/>
    </location>
</feature>
<keyword evidence="11" id="KW-1185">Reference proteome</keyword>
<evidence type="ECO:0000256" key="1">
    <source>
        <dbReference type="ARBA" id="ARBA00002356"/>
    </source>
</evidence>
<name>A0ABU4WI54_9BACT</name>
<keyword evidence="5 7" id="KW-0456">Lyase</keyword>
<dbReference type="InterPro" id="IPR018089">
    <property type="entry name" value="OMPdecase_AS"/>
</dbReference>
<dbReference type="SMART" id="SM00934">
    <property type="entry name" value="OMPdecase"/>
    <property type="match status" value="1"/>
</dbReference>
<feature type="binding site" evidence="7">
    <location>
        <position position="12"/>
    </location>
    <ligand>
        <name>substrate</name>
    </ligand>
</feature>
<dbReference type="PANTHER" id="PTHR32119">
    <property type="entry name" value="OROTIDINE 5'-PHOSPHATE DECARBOXYLASE"/>
    <property type="match status" value="1"/>
</dbReference>
<comment type="function">
    <text evidence="1 7">Catalyzes the decarboxylation of orotidine 5'-monophosphate (OMP) to uridine 5'-monophosphate (UMP).</text>
</comment>
<evidence type="ECO:0000313" key="10">
    <source>
        <dbReference type="EMBL" id="MDX8415109.1"/>
    </source>
</evidence>
<sequence>MSKQCKLILALDLPDKESALDMLKKLQGSLEWVKIGLQMYLKYGADFVRQVGEMGFKVFLDLKLYDIPNTVASAVKSLEGLPVSMLTIHTSGGAEMMKAALNAAKETNKEMQILGVTVLTSFDEDSMRATGFDRTLSEQVLKLAKLAEESGLSGLVCSPLEIELLRKNLKSEMDLITPGIRPAGSDSNEQKRIMTPSLAAKTGSSYIVVGRPILKAENPAEAAKAIIKELKDAK</sequence>
<dbReference type="EC" id="4.1.1.23" evidence="7"/>
<dbReference type="Gene3D" id="3.20.20.70">
    <property type="entry name" value="Aldolase class I"/>
    <property type="match status" value="1"/>
</dbReference>
<feature type="binding site" evidence="7">
    <location>
        <position position="120"/>
    </location>
    <ligand>
        <name>substrate</name>
    </ligand>
</feature>
<dbReference type="InterPro" id="IPR011060">
    <property type="entry name" value="RibuloseP-bd_barrel"/>
</dbReference>
<dbReference type="RefSeq" id="WP_370396554.1">
    <property type="nucleotide sequence ID" value="NZ_JALBUT010000002.1"/>
</dbReference>
<dbReference type="CDD" id="cd04725">
    <property type="entry name" value="OMP_decarboxylase_like"/>
    <property type="match status" value="1"/>
</dbReference>
<dbReference type="EMBL" id="JALBUT010000002">
    <property type="protein sequence ID" value="MDX8415109.1"/>
    <property type="molecule type" value="Genomic_DNA"/>
</dbReference>
<feature type="binding site" evidence="7">
    <location>
        <position position="190"/>
    </location>
    <ligand>
        <name>substrate</name>
    </ligand>
</feature>
<protein>
    <recommendedName>
        <fullName evidence="7">Orotidine 5'-phosphate decarboxylase</fullName>
        <ecNumber evidence="7">4.1.1.23</ecNumber>
    </recommendedName>
    <alternativeName>
        <fullName evidence="7">OMP decarboxylase</fullName>
        <shortName evidence="7">OMPDCase</shortName>
        <shortName evidence="7">OMPdecase</shortName>
    </alternativeName>
</protein>
<dbReference type="PROSITE" id="PS00156">
    <property type="entry name" value="OMPDECASE"/>
    <property type="match status" value="1"/>
</dbReference>
<comment type="caution">
    <text evidence="10">The sequence shown here is derived from an EMBL/GenBank/DDBJ whole genome shotgun (WGS) entry which is preliminary data.</text>
</comment>
<evidence type="ECO:0000256" key="6">
    <source>
        <dbReference type="ARBA" id="ARBA00049157"/>
    </source>
</evidence>
<keyword evidence="3 7" id="KW-0210">Decarboxylase</keyword>
<evidence type="ECO:0000256" key="7">
    <source>
        <dbReference type="HAMAP-Rule" id="MF_01200"/>
    </source>
</evidence>
<keyword evidence="4 7" id="KW-0665">Pyrimidine biosynthesis</keyword>
<dbReference type="InterPro" id="IPR047596">
    <property type="entry name" value="OMPdecase_bac"/>
</dbReference>
<feature type="binding site" evidence="7">
    <location>
        <position position="181"/>
    </location>
    <ligand>
        <name>substrate</name>
    </ligand>
</feature>
<dbReference type="PANTHER" id="PTHR32119:SF2">
    <property type="entry name" value="OROTIDINE 5'-PHOSPHATE DECARBOXYLASE"/>
    <property type="match status" value="1"/>
</dbReference>
<comment type="similarity">
    <text evidence="7">Belongs to the OMP decarboxylase family. Type 1 subfamily.</text>
</comment>
<dbReference type="GO" id="GO:0004590">
    <property type="term" value="F:orotidine-5'-phosphate decarboxylase activity"/>
    <property type="evidence" value="ECO:0007669"/>
    <property type="project" value="UniProtKB-EC"/>
</dbReference>
<dbReference type="HAMAP" id="MF_01200_B">
    <property type="entry name" value="OMPdecase_type1_B"/>
    <property type="match status" value="1"/>
</dbReference>
<evidence type="ECO:0000313" key="11">
    <source>
        <dbReference type="Proteomes" id="UP001275932"/>
    </source>
</evidence>
<dbReference type="NCBIfam" id="NF001273">
    <property type="entry name" value="PRK00230.1"/>
    <property type="match status" value="1"/>
</dbReference>
<comment type="catalytic activity">
    <reaction evidence="6 7 8">
        <text>orotidine 5'-phosphate + H(+) = UMP + CO2</text>
        <dbReference type="Rhea" id="RHEA:11596"/>
        <dbReference type="ChEBI" id="CHEBI:15378"/>
        <dbReference type="ChEBI" id="CHEBI:16526"/>
        <dbReference type="ChEBI" id="CHEBI:57538"/>
        <dbReference type="ChEBI" id="CHEBI:57865"/>
        <dbReference type="EC" id="4.1.1.23"/>
    </reaction>
</comment>
<dbReference type="InterPro" id="IPR001754">
    <property type="entry name" value="OMPdeCOase_dom"/>
</dbReference>